<organism evidence="1 2">
    <name type="scientific">Oidiodendron maius (strain Zn)</name>
    <dbReference type="NCBI Taxonomy" id="913774"/>
    <lineage>
        <taxon>Eukaryota</taxon>
        <taxon>Fungi</taxon>
        <taxon>Dikarya</taxon>
        <taxon>Ascomycota</taxon>
        <taxon>Pezizomycotina</taxon>
        <taxon>Leotiomycetes</taxon>
        <taxon>Leotiomycetes incertae sedis</taxon>
        <taxon>Myxotrichaceae</taxon>
        <taxon>Oidiodendron</taxon>
    </lineage>
</organism>
<dbReference type="OrthoDB" id="5354164at2759"/>
<reference evidence="1 2" key="1">
    <citation type="submission" date="2014-04" db="EMBL/GenBank/DDBJ databases">
        <authorList>
            <consortium name="DOE Joint Genome Institute"/>
            <person name="Kuo A."/>
            <person name="Martino E."/>
            <person name="Perotto S."/>
            <person name="Kohler A."/>
            <person name="Nagy L.G."/>
            <person name="Floudas D."/>
            <person name="Copeland A."/>
            <person name="Barry K.W."/>
            <person name="Cichocki N."/>
            <person name="Veneault-Fourrey C."/>
            <person name="LaButti K."/>
            <person name="Lindquist E.A."/>
            <person name="Lipzen A."/>
            <person name="Lundell T."/>
            <person name="Morin E."/>
            <person name="Murat C."/>
            <person name="Sun H."/>
            <person name="Tunlid A."/>
            <person name="Henrissat B."/>
            <person name="Grigoriev I.V."/>
            <person name="Hibbett D.S."/>
            <person name="Martin F."/>
            <person name="Nordberg H.P."/>
            <person name="Cantor M.N."/>
            <person name="Hua S.X."/>
        </authorList>
    </citation>
    <scope>NUCLEOTIDE SEQUENCE [LARGE SCALE GENOMIC DNA]</scope>
    <source>
        <strain evidence="1 2">Zn</strain>
    </source>
</reference>
<proteinExistence type="predicted"/>
<dbReference type="Proteomes" id="UP000054321">
    <property type="component" value="Unassembled WGS sequence"/>
</dbReference>
<name>A0A0C3DBM3_OIDMZ</name>
<dbReference type="AlphaFoldDB" id="A0A0C3DBM3"/>
<sequence length="1126" mass="125454">MRIRATCLALTSWRRTAAEDGNFHRVARKLAALFWDGLPEVPALERAYGERATAIAMNPVVNPRGGKNDGAFQDLVGIDGTTIWAAATSGKGGIAVHLLACMLARIFKEPEAVSIWVELVESRKAHLRQGIEGDKFHLGDLTTSAIQIDRQQLAQAWLRSADTAYEKKQKQLMLIINNLGATLASGSDIYHIVVDAWKTAMSLMDKIVSGMPQSVELPELMLALSSWHLYPDMTLLHGKLKNIRQNDPLVTAGGIITLGLHNPNISKDLGITWSLPLSHLRYYGKPVMRAGTVGIKRSRVSMDELLFVTLGCVTNGWGSDSSNLDLLARFFEVLLGKFEQHKPPVTPPPWLEVLGKAAKKYRCLDLQAKKEAHRLAAFGRRRCSSFLAASKQHLPFAFNLSNPATFVHLIKGTESQIAWLRKIVLENITKERKQKLERAVIEYQPDVAENTSPPPIHWTQPDLEDHGYFRQKLSEYASLLPHQQTDESPLGYRRWIPSLPEKDLCQGAHLCSSEKYIHISTAAAERRLILEHSSKESCIIFTAFTEESSVSSKELPPPSTPPHKSAEPDTLLSALGQAKFNAVMPRSLQALSSKGVFKNIPSASSKPKIEAEAQRMLRITNNFLRESTVFPTKALDGMLDAASQRSNSSSSTEGQLLASTMIKYERRCCPYKWYVPKAIPQEQNPKGVRYSSPPPVTEHSVEYKLCFGLPPSIGIFLPVMDGDDYPSTLFPPKHLSEQDLIDIFESEAIDIVALDYYLSRITSSFWGSGYKDHLESLEALHFAAEIYTYLMDATIDLEVTSTPLNQYEWAKTRKSKWTRSNSFSCIATFESGNLNIYPSDLKDVMGISTGNSLYIAEYLWTDPYDSPSSYIIKRSIGNVGKPGLAFLISPTNPNMKEPDYSSWTNIPHEDFDGNCEGAFDKTSLHLSFTGYESSLNSNEHGLFDKQVYFLQAVVQVFDAGTWVADLDIVTALDGDFGARYLKRLPQARPKSNENSALETIKAEEESSQINRIGGVKIIGSLQHKNGSLLDYAETSPPDFCGHSPEEIQDFSITGKLTSIDCWDEIIDYPNNACIVRTNGDWLARLATAVVGLQKLRTVIIAPKKNVCWACVQRMNINSRRTMIIIC</sequence>
<protein>
    <submittedName>
        <fullName evidence="1">Uncharacterized protein</fullName>
    </submittedName>
</protein>
<evidence type="ECO:0000313" key="1">
    <source>
        <dbReference type="EMBL" id="KIM99342.1"/>
    </source>
</evidence>
<evidence type="ECO:0000313" key="2">
    <source>
        <dbReference type="Proteomes" id="UP000054321"/>
    </source>
</evidence>
<reference evidence="2" key="2">
    <citation type="submission" date="2015-01" db="EMBL/GenBank/DDBJ databases">
        <title>Evolutionary Origins and Diversification of the Mycorrhizal Mutualists.</title>
        <authorList>
            <consortium name="DOE Joint Genome Institute"/>
            <consortium name="Mycorrhizal Genomics Consortium"/>
            <person name="Kohler A."/>
            <person name="Kuo A."/>
            <person name="Nagy L.G."/>
            <person name="Floudas D."/>
            <person name="Copeland A."/>
            <person name="Barry K.W."/>
            <person name="Cichocki N."/>
            <person name="Veneault-Fourrey C."/>
            <person name="LaButti K."/>
            <person name="Lindquist E.A."/>
            <person name="Lipzen A."/>
            <person name="Lundell T."/>
            <person name="Morin E."/>
            <person name="Murat C."/>
            <person name="Riley R."/>
            <person name="Ohm R."/>
            <person name="Sun H."/>
            <person name="Tunlid A."/>
            <person name="Henrissat B."/>
            <person name="Grigoriev I.V."/>
            <person name="Hibbett D.S."/>
            <person name="Martin F."/>
        </authorList>
    </citation>
    <scope>NUCLEOTIDE SEQUENCE [LARGE SCALE GENOMIC DNA]</scope>
    <source>
        <strain evidence="2">Zn</strain>
    </source>
</reference>
<gene>
    <name evidence="1" type="ORF">OIDMADRAFT_30945</name>
</gene>
<accession>A0A0C3DBM3</accession>
<dbReference type="InParanoid" id="A0A0C3DBM3"/>
<dbReference type="EMBL" id="KN832879">
    <property type="protein sequence ID" value="KIM99342.1"/>
    <property type="molecule type" value="Genomic_DNA"/>
</dbReference>
<keyword evidence="2" id="KW-1185">Reference proteome</keyword>
<dbReference type="HOGENOM" id="CLU_009290_0_0_1"/>